<gene>
    <name evidence="1" type="ORF">FE840_017010</name>
</gene>
<evidence type="ECO:0000313" key="2">
    <source>
        <dbReference type="Proteomes" id="UP000308530"/>
    </source>
</evidence>
<dbReference type="Proteomes" id="UP000308530">
    <property type="component" value="Chromosome"/>
</dbReference>
<organism evidence="1 2">
    <name type="scientific">Peteryoungia desertarenae</name>
    <dbReference type="NCBI Taxonomy" id="1813451"/>
    <lineage>
        <taxon>Bacteria</taxon>
        <taxon>Pseudomonadati</taxon>
        <taxon>Pseudomonadota</taxon>
        <taxon>Alphaproteobacteria</taxon>
        <taxon>Hyphomicrobiales</taxon>
        <taxon>Rhizobiaceae</taxon>
        <taxon>Peteryoungia</taxon>
    </lineage>
</organism>
<dbReference type="EMBL" id="CP058350">
    <property type="protein sequence ID" value="QLF71115.1"/>
    <property type="molecule type" value="Genomic_DNA"/>
</dbReference>
<evidence type="ECO:0000313" key="1">
    <source>
        <dbReference type="EMBL" id="QLF71115.1"/>
    </source>
</evidence>
<keyword evidence="2" id="KW-1185">Reference proteome</keyword>
<name>A0ABX6QSE2_9HYPH</name>
<reference evidence="1 2" key="1">
    <citation type="submission" date="2020-06" db="EMBL/GenBank/DDBJ databases">
        <title>Genome sequence of Rhizobium sp strain ADMK78.</title>
        <authorList>
            <person name="Rahi P."/>
        </authorList>
    </citation>
    <scope>NUCLEOTIDE SEQUENCE [LARGE SCALE GENOMIC DNA]</scope>
    <source>
        <strain evidence="1 2">ADMK78</strain>
    </source>
</reference>
<proteinExistence type="predicted"/>
<accession>A0ABX6QSE2</accession>
<sequence length="341" mass="36373">MAEQTERLQLPYILPAQAQKHVTHNEALQRLDAIVQLTVIDRRTGAPAGPEEGQSFIILPTALAEWAGRDGQVAVFQDGTWLYLTPRTGWRAYIESESRIRLFNGEEWADLPLPASLEAETLGLAATASASLRLAVASDGSLFTHQGTGHRLSINKAASTDTASLMLQTNWSGRAEIGLTGNDRLSIKVSGDGSSWVQALEILSNGIVRLPSRPLARAALAPQLASLADGTVTGFDELHLAQGGIVLGSALSSGYGKPLLIPSSGIYQAALTVTPDGTSFARVTLKRNGTIDLLRHASQYGTSTSMALVHLEEGDELTLQHSGPTGYYLGYASTELNLMMI</sequence>
<dbReference type="RefSeq" id="WP_138287810.1">
    <property type="nucleotide sequence ID" value="NZ_CP058350.1"/>
</dbReference>
<dbReference type="InterPro" id="IPR021251">
    <property type="entry name" value="DUF2793"/>
</dbReference>
<dbReference type="Pfam" id="PF10983">
    <property type="entry name" value="DUF2793"/>
    <property type="match status" value="1"/>
</dbReference>
<protein>
    <submittedName>
        <fullName evidence="1">DUF2793 domain-containing protein</fullName>
    </submittedName>
</protein>